<dbReference type="InterPro" id="IPR026444">
    <property type="entry name" value="Secre_tail"/>
</dbReference>
<feature type="signal peptide" evidence="1">
    <location>
        <begin position="1"/>
        <end position="21"/>
    </location>
</feature>
<organism evidence="3 4">
    <name type="scientific">Hymenobacter tibetensis</name>
    <dbReference type="NCBI Taxonomy" id="497967"/>
    <lineage>
        <taxon>Bacteria</taxon>
        <taxon>Pseudomonadati</taxon>
        <taxon>Bacteroidota</taxon>
        <taxon>Cytophagia</taxon>
        <taxon>Cytophagales</taxon>
        <taxon>Hymenobacteraceae</taxon>
        <taxon>Hymenobacter</taxon>
    </lineage>
</organism>
<feature type="domain" description="Secretion system C-terminal sorting" evidence="2">
    <location>
        <begin position="404"/>
        <end position="477"/>
    </location>
</feature>
<dbReference type="EMBL" id="CP094669">
    <property type="protein sequence ID" value="UOG75762.1"/>
    <property type="molecule type" value="Genomic_DNA"/>
</dbReference>
<feature type="chain" id="PRO_5045935799" evidence="1">
    <location>
        <begin position="22"/>
        <end position="480"/>
    </location>
</feature>
<evidence type="ECO:0000259" key="2">
    <source>
        <dbReference type="Pfam" id="PF18962"/>
    </source>
</evidence>
<proteinExistence type="predicted"/>
<evidence type="ECO:0000256" key="1">
    <source>
        <dbReference type="SAM" id="SignalP"/>
    </source>
</evidence>
<dbReference type="Pfam" id="PF18962">
    <property type="entry name" value="Por_Secre_tail"/>
    <property type="match status" value="1"/>
</dbReference>
<dbReference type="NCBIfam" id="TIGR04183">
    <property type="entry name" value="Por_Secre_tail"/>
    <property type="match status" value="1"/>
</dbReference>
<protein>
    <submittedName>
        <fullName evidence="3">T9SS type A sorting domain-containing protein</fullName>
    </submittedName>
</protein>
<keyword evidence="4" id="KW-1185">Reference proteome</keyword>
<sequence>MKHFLLFASLLGSTLTTFAQAPLPERTLRNTPTNPALAPIEALLKRNEAARPTTTVRQASRISTYLWNRTTSQWGSGSIATYTYDAQGRTIGVVRTDSATQVPSTRTTYTYNATGQLSRYLDETWQGSAWQNFNQELFTYDGQNRRTEYLNQNWINGAWQNSYRDQYTYNAQGYFTQVLYQRWANNAWSTFGGQQYSYTFDTAGRMSEQQYTPWNTNLGTFVLEGRYLYTYTGTSTNYSSYDYQTWNANTNSWLSSSRYTFAYNTQGRISSYEAQLWNGTTWQPNLRTTYTYLASGQDYTSLTEQFLNGTWQNYTRYNNTYDLQGTYLGVIFEDWLNNTWVYVFGTRYTVGYNANNDLARRLTQNVDYTTSTLVNYEKSFYSDYQTITLGNKAKAQVAEMQLSPNPTSGKVTLALSGFQGSGEAQVVVSNTLGQTVQQVTVRPQAGILRQTLHLAGLPAGVYSVSVHTPTGIVTKKLLHE</sequence>
<gene>
    <name evidence="3" type="ORF">MTX78_04000</name>
</gene>
<dbReference type="Proteomes" id="UP000831113">
    <property type="component" value="Chromosome"/>
</dbReference>
<accession>A0ABY4D140</accession>
<name>A0ABY4D140_9BACT</name>
<dbReference type="RefSeq" id="WP_243800120.1">
    <property type="nucleotide sequence ID" value="NZ_CP094669.1"/>
</dbReference>
<evidence type="ECO:0000313" key="4">
    <source>
        <dbReference type="Proteomes" id="UP000831113"/>
    </source>
</evidence>
<reference evidence="3 4" key="1">
    <citation type="submission" date="2022-03" db="EMBL/GenBank/DDBJ databases">
        <title>Hymenobactersp. isolated from the air.</title>
        <authorList>
            <person name="Won M."/>
            <person name="Kwon S.-W."/>
        </authorList>
    </citation>
    <scope>NUCLEOTIDE SEQUENCE [LARGE SCALE GENOMIC DNA]</scope>
    <source>
        <strain evidence="3 4">KACC 21982</strain>
    </source>
</reference>
<keyword evidence="1" id="KW-0732">Signal</keyword>
<evidence type="ECO:0000313" key="3">
    <source>
        <dbReference type="EMBL" id="UOG75762.1"/>
    </source>
</evidence>
<dbReference type="Gene3D" id="2.40.128.720">
    <property type="match status" value="3"/>
</dbReference>